<feature type="region of interest" description="Disordered" evidence="1">
    <location>
        <begin position="44"/>
        <end position="249"/>
    </location>
</feature>
<dbReference type="AlphaFoldDB" id="A0AAD7JTY4"/>
<gene>
    <name evidence="2" type="ORF">DFH07DRAFT_803148</name>
</gene>
<keyword evidence="3" id="KW-1185">Reference proteome</keyword>
<evidence type="ECO:0000313" key="2">
    <source>
        <dbReference type="EMBL" id="KAJ7771920.1"/>
    </source>
</evidence>
<dbReference type="Proteomes" id="UP001215280">
    <property type="component" value="Unassembled WGS sequence"/>
</dbReference>
<proteinExistence type="predicted"/>
<evidence type="ECO:0000256" key="1">
    <source>
        <dbReference type="SAM" id="MobiDB-lite"/>
    </source>
</evidence>
<feature type="compositionally biased region" description="Polar residues" evidence="1">
    <location>
        <begin position="78"/>
        <end position="98"/>
    </location>
</feature>
<name>A0AAD7JTY4_9AGAR</name>
<organism evidence="2 3">
    <name type="scientific">Mycena maculata</name>
    <dbReference type="NCBI Taxonomy" id="230809"/>
    <lineage>
        <taxon>Eukaryota</taxon>
        <taxon>Fungi</taxon>
        <taxon>Dikarya</taxon>
        <taxon>Basidiomycota</taxon>
        <taxon>Agaricomycotina</taxon>
        <taxon>Agaricomycetes</taxon>
        <taxon>Agaricomycetidae</taxon>
        <taxon>Agaricales</taxon>
        <taxon>Marasmiineae</taxon>
        <taxon>Mycenaceae</taxon>
        <taxon>Mycena</taxon>
    </lineage>
</organism>
<sequence length="249" mass="27240">MSTNRNKTEDGRRKNGDTVTFNVDTTGWSSADRTRVAEYQANFNQPFPPKQYNVLAPPNGPFEVRMGRFPPVPDSARTHTPSNCLSRKTFSAFNSSPTGRHHKSDSRSATPGPYNGSPGVNRLPPHTTSQRVGDFPHELGGRNRQLPLKFRPSIPTNEGDLDAYPQAPPPLPPQRPKESPGPRSSYQTASYPSSMMPTPGVPRSPDGLTGQRISRAMSPLPGPQPGRPQQASRPGNHPDPRYPSNGRGY</sequence>
<reference evidence="2" key="1">
    <citation type="submission" date="2023-03" db="EMBL/GenBank/DDBJ databases">
        <title>Massive genome expansion in bonnet fungi (Mycena s.s.) driven by repeated elements and novel gene families across ecological guilds.</title>
        <authorList>
            <consortium name="Lawrence Berkeley National Laboratory"/>
            <person name="Harder C.B."/>
            <person name="Miyauchi S."/>
            <person name="Viragh M."/>
            <person name="Kuo A."/>
            <person name="Thoen E."/>
            <person name="Andreopoulos B."/>
            <person name="Lu D."/>
            <person name="Skrede I."/>
            <person name="Drula E."/>
            <person name="Henrissat B."/>
            <person name="Morin E."/>
            <person name="Kohler A."/>
            <person name="Barry K."/>
            <person name="LaButti K."/>
            <person name="Morin E."/>
            <person name="Salamov A."/>
            <person name="Lipzen A."/>
            <person name="Mereny Z."/>
            <person name="Hegedus B."/>
            <person name="Baldrian P."/>
            <person name="Stursova M."/>
            <person name="Weitz H."/>
            <person name="Taylor A."/>
            <person name="Grigoriev I.V."/>
            <person name="Nagy L.G."/>
            <person name="Martin F."/>
            <person name="Kauserud H."/>
        </authorList>
    </citation>
    <scope>NUCLEOTIDE SEQUENCE</scope>
    <source>
        <strain evidence="2">CBHHK188m</strain>
    </source>
</reference>
<accession>A0AAD7JTY4</accession>
<feature type="compositionally biased region" description="Basic and acidic residues" evidence="1">
    <location>
        <begin position="1"/>
        <end position="16"/>
    </location>
</feature>
<dbReference type="EMBL" id="JARJLG010000020">
    <property type="protein sequence ID" value="KAJ7771920.1"/>
    <property type="molecule type" value="Genomic_DNA"/>
</dbReference>
<comment type="caution">
    <text evidence="2">The sequence shown here is derived from an EMBL/GenBank/DDBJ whole genome shotgun (WGS) entry which is preliminary data.</text>
</comment>
<protein>
    <submittedName>
        <fullName evidence="2">Uncharacterized protein</fullName>
    </submittedName>
</protein>
<evidence type="ECO:0000313" key="3">
    <source>
        <dbReference type="Proteomes" id="UP001215280"/>
    </source>
</evidence>
<feature type="compositionally biased region" description="Polar residues" evidence="1">
    <location>
        <begin position="182"/>
        <end position="196"/>
    </location>
</feature>
<feature type="region of interest" description="Disordered" evidence="1">
    <location>
        <begin position="1"/>
        <end position="25"/>
    </location>
</feature>